<dbReference type="EMBL" id="DUZY01000003">
    <property type="protein sequence ID" value="DAD32813.1"/>
    <property type="molecule type" value="Genomic_DNA"/>
</dbReference>
<evidence type="ECO:0000256" key="1">
    <source>
        <dbReference type="SAM" id="Phobius"/>
    </source>
</evidence>
<protein>
    <submittedName>
        <fullName evidence="2">Uncharacterized protein</fullName>
    </submittedName>
</protein>
<dbReference type="AlphaFoldDB" id="A0A822YL41"/>
<reference evidence="2 3" key="1">
    <citation type="journal article" date="2020" name="Mol. Biol. Evol.">
        <title>Distinct Expression and Methylation Patterns for Genes with Different Fates following a Single Whole-Genome Duplication in Flowering Plants.</title>
        <authorList>
            <person name="Shi T."/>
            <person name="Rahmani R.S."/>
            <person name="Gugger P.F."/>
            <person name="Wang M."/>
            <person name="Li H."/>
            <person name="Zhang Y."/>
            <person name="Li Z."/>
            <person name="Wang Q."/>
            <person name="Van de Peer Y."/>
            <person name="Marchal K."/>
            <person name="Chen J."/>
        </authorList>
    </citation>
    <scope>NUCLEOTIDE SEQUENCE [LARGE SCALE GENOMIC DNA]</scope>
    <source>
        <tissue evidence="2">Leaf</tissue>
    </source>
</reference>
<feature type="transmembrane region" description="Helical" evidence="1">
    <location>
        <begin position="21"/>
        <end position="38"/>
    </location>
</feature>
<evidence type="ECO:0000313" key="3">
    <source>
        <dbReference type="Proteomes" id="UP000607653"/>
    </source>
</evidence>
<accession>A0A822YL41</accession>
<gene>
    <name evidence="2" type="ORF">HUJ06_011664</name>
</gene>
<evidence type="ECO:0000313" key="2">
    <source>
        <dbReference type="EMBL" id="DAD32813.1"/>
    </source>
</evidence>
<organism evidence="2 3">
    <name type="scientific">Nelumbo nucifera</name>
    <name type="common">Sacred lotus</name>
    <dbReference type="NCBI Taxonomy" id="4432"/>
    <lineage>
        <taxon>Eukaryota</taxon>
        <taxon>Viridiplantae</taxon>
        <taxon>Streptophyta</taxon>
        <taxon>Embryophyta</taxon>
        <taxon>Tracheophyta</taxon>
        <taxon>Spermatophyta</taxon>
        <taxon>Magnoliopsida</taxon>
        <taxon>Proteales</taxon>
        <taxon>Nelumbonaceae</taxon>
        <taxon>Nelumbo</taxon>
    </lineage>
</organism>
<proteinExistence type="predicted"/>
<keyword evidence="1" id="KW-0472">Membrane</keyword>
<sequence length="39" mass="4724">MQGKCMKKYRRDKQDNKVSTSLFVFGCVLVSEFNYVYYF</sequence>
<keyword evidence="3" id="KW-1185">Reference proteome</keyword>
<name>A0A822YL41_NELNU</name>
<keyword evidence="1" id="KW-0812">Transmembrane</keyword>
<comment type="caution">
    <text evidence="2">The sequence shown here is derived from an EMBL/GenBank/DDBJ whole genome shotgun (WGS) entry which is preliminary data.</text>
</comment>
<dbReference type="Proteomes" id="UP000607653">
    <property type="component" value="Unassembled WGS sequence"/>
</dbReference>
<keyword evidence="1" id="KW-1133">Transmembrane helix</keyword>